<comment type="caution">
    <text evidence="2">The sequence shown here is derived from an EMBL/GenBank/DDBJ whole genome shotgun (WGS) entry which is preliminary data.</text>
</comment>
<name>A0A0W0G7D8_MONRR</name>
<evidence type="ECO:0000313" key="2">
    <source>
        <dbReference type="EMBL" id="KTB44479.1"/>
    </source>
</evidence>
<dbReference type="Proteomes" id="UP000054988">
    <property type="component" value="Unassembled WGS sequence"/>
</dbReference>
<gene>
    <name evidence="2" type="ORF">WG66_2948</name>
</gene>
<sequence>MTNDEDAIQLMGPITVLVPVLDIKNLPVHVEIPKDDDEPFPNSEDINPNEPAFFYEIQRTRRKLRRAIVVTCGQCLLQTRQRLRLASTPSHPNATNTTNTIIDPQNDLIYPPESSNLRTSDGLGSISNATERARLFPSTSPCTTPPPMLQPGAE</sequence>
<evidence type="ECO:0000313" key="3">
    <source>
        <dbReference type="Proteomes" id="UP000054988"/>
    </source>
</evidence>
<protein>
    <submittedName>
        <fullName evidence="2">Uncharacterized protein</fullName>
    </submittedName>
</protein>
<organism evidence="2 3">
    <name type="scientific">Moniliophthora roreri</name>
    <name type="common">Frosty pod rot fungus</name>
    <name type="synonym">Monilia roreri</name>
    <dbReference type="NCBI Taxonomy" id="221103"/>
    <lineage>
        <taxon>Eukaryota</taxon>
        <taxon>Fungi</taxon>
        <taxon>Dikarya</taxon>
        <taxon>Basidiomycota</taxon>
        <taxon>Agaricomycotina</taxon>
        <taxon>Agaricomycetes</taxon>
        <taxon>Agaricomycetidae</taxon>
        <taxon>Agaricales</taxon>
        <taxon>Marasmiineae</taxon>
        <taxon>Marasmiaceae</taxon>
        <taxon>Moniliophthora</taxon>
    </lineage>
</organism>
<accession>A0A0W0G7D8</accession>
<evidence type="ECO:0000256" key="1">
    <source>
        <dbReference type="SAM" id="MobiDB-lite"/>
    </source>
</evidence>
<feature type="compositionally biased region" description="Pro residues" evidence="1">
    <location>
        <begin position="143"/>
        <end position="154"/>
    </location>
</feature>
<dbReference type="AlphaFoldDB" id="A0A0W0G7D8"/>
<reference evidence="2 3" key="1">
    <citation type="submission" date="2015-12" db="EMBL/GenBank/DDBJ databases">
        <title>Draft genome sequence of Moniliophthora roreri, the causal agent of frosty pod rot of cacao.</title>
        <authorList>
            <person name="Aime M.C."/>
            <person name="Diaz-Valderrama J.R."/>
            <person name="Kijpornyongpan T."/>
            <person name="Phillips-Mora W."/>
        </authorList>
    </citation>
    <scope>NUCLEOTIDE SEQUENCE [LARGE SCALE GENOMIC DNA]</scope>
    <source>
        <strain evidence="2 3">MCA 2952</strain>
    </source>
</reference>
<feature type="region of interest" description="Disordered" evidence="1">
    <location>
        <begin position="132"/>
        <end position="154"/>
    </location>
</feature>
<proteinExistence type="predicted"/>
<dbReference type="EMBL" id="LATX01000917">
    <property type="protein sequence ID" value="KTB44479.1"/>
    <property type="molecule type" value="Genomic_DNA"/>
</dbReference>